<proteinExistence type="predicted"/>
<evidence type="ECO:0000313" key="1">
    <source>
        <dbReference type="EMBL" id="GFO17589.1"/>
    </source>
</evidence>
<organism evidence="1 2">
    <name type="scientific">Plakobranchus ocellatus</name>
    <dbReference type="NCBI Taxonomy" id="259542"/>
    <lineage>
        <taxon>Eukaryota</taxon>
        <taxon>Metazoa</taxon>
        <taxon>Spiralia</taxon>
        <taxon>Lophotrochozoa</taxon>
        <taxon>Mollusca</taxon>
        <taxon>Gastropoda</taxon>
        <taxon>Heterobranchia</taxon>
        <taxon>Euthyneura</taxon>
        <taxon>Panpulmonata</taxon>
        <taxon>Sacoglossa</taxon>
        <taxon>Placobranchoidea</taxon>
        <taxon>Plakobranchidae</taxon>
        <taxon>Plakobranchus</taxon>
    </lineage>
</organism>
<dbReference type="AlphaFoldDB" id="A0AAV4BFF0"/>
<evidence type="ECO:0000313" key="2">
    <source>
        <dbReference type="Proteomes" id="UP000735302"/>
    </source>
</evidence>
<keyword evidence="2" id="KW-1185">Reference proteome</keyword>
<sequence length="114" mass="12943">MSPQDADDFNTCAGYCYSPLASMEHPTATVKRNQVALMLWEMMSYLRHVKRTWQAHVCIAHISAAPRRFSPTQFLITKEAQVIYHCVVISPASSSVMRSQERFSLDHRNTALIG</sequence>
<gene>
    <name evidence="1" type="ORF">PoB_004409400</name>
</gene>
<reference evidence="1 2" key="1">
    <citation type="journal article" date="2021" name="Elife">
        <title>Chloroplast acquisition without the gene transfer in kleptoplastic sea slugs, Plakobranchus ocellatus.</title>
        <authorList>
            <person name="Maeda T."/>
            <person name="Takahashi S."/>
            <person name="Yoshida T."/>
            <person name="Shimamura S."/>
            <person name="Takaki Y."/>
            <person name="Nagai Y."/>
            <person name="Toyoda A."/>
            <person name="Suzuki Y."/>
            <person name="Arimoto A."/>
            <person name="Ishii H."/>
            <person name="Satoh N."/>
            <person name="Nishiyama T."/>
            <person name="Hasebe M."/>
            <person name="Maruyama T."/>
            <person name="Minagawa J."/>
            <person name="Obokata J."/>
            <person name="Shigenobu S."/>
        </authorList>
    </citation>
    <scope>NUCLEOTIDE SEQUENCE [LARGE SCALE GENOMIC DNA]</scope>
</reference>
<dbReference type="Proteomes" id="UP000735302">
    <property type="component" value="Unassembled WGS sequence"/>
</dbReference>
<comment type="caution">
    <text evidence="1">The sequence shown here is derived from an EMBL/GenBank/DDBJ whole genome shotgun (WGS) entry which is preliminary data.</text>
</comment>
<dbReference type="EMBL" id="BLXT01004836">
    <property type="protein sequence ID" value="GFO17589.1"/>
    <property type="molecule type" value="Genomic_DNA"/>
</dbReference>
<protein>
    <submittedName>
        <fullName evidence="1">Uncharacterized protein</fullName>
    </submittedName>
</protein>
<name>A0AAV4BFF0_9GAST</name>
<accession>A0AAV4BFF0</accession>